<dbReference type="EMBL" id="LNIX01000019">
    <property type="protein sequence ID" value="OXA44732.1"/>
    <property type="molecule type" value="Genomic_DNA"/>
</dbReference>
<evidence type="ECO:0000313" key="2">
    <source>
        <dbReference type="EMBL" id="OXA44732.1"/>
    </source>
</evidence>
<evidence type="ECO:0000256" key="1">
    <source>
        <dbReference type="SAM" id="Phobius"/>
    </source>
</evidence>
<organism evidence="2 3">
    <name type="scientific">Folsomia candida</name>
    <name type="common">Springtail</name>
    <dbReference type="NCBI Taxonomy" id="158441"/>
    <lineage>
        <taxon>Eukaryota</taxon>
        <taxon>Metazoa</taxon>
        <taxon>Ecdysozoa</taxon>
        <taxon>Arthropoda</taxon>
        <taxon>Hexapoda</taxon>
        <taxon>Collembola</taxon>
        <taxon>Entomobryomorpha</taxon>
        <taxon>Isotomoidea</taxon>
        <taxon>Isotomidae</taxon>
        <taxon>Proisotominae</taxon>
        <taxon>Folsomia</taxon>
    </lineage>
</organism>
<gene>
    <name evidence="2" type="ORF">Fcan01_20818</name>
</gene>
<feature type="transmembrane region" description="Helical" evidence="1">
    <location>
        <begin position="291"/>
        <end position="312"/>
    </location>
</feature>
<feature type="transmembrane region" description="Helical" evidence="1">
    <location>
        <begin position="201"/>
        <end position="222"/>
    </location>
</feature>
<dbReference type="AlphaFoldDB" id="A0A226DGR1"/>
<name>A0A226DGR1_FOLCA</name>
<feature type="transmembrane region" description="Helical" evidence="1">
    <location>
        <begin position="44"/>
        <end position="66"/>
    </location>
</feature>
<accession>A0A226DGR1</accession>
<sequence length="388" mass="44378">MFNPRTLKIIRFSSDIYSSLGSSPYGWDLDEDALSVCPTVRRQIFYSVASAATFLYQCFLLYRLVLSFNETHPSVPGIVWIFLWNFINGWGLMAFCNGYINKEEVVTLFKGVKLAVSRLEREYATVKTKAVIWKLNSMDIHSLLMVWVVVFYALAVSLMFCVAPTKPQYVYSLIPPSAGGNTFAFYVFVGIEWYVKASQAWMIMATDVFTILPTLLPTAFWLNCIQRMGEKVPTSEKILHYGRFQILIAYYNKSTAWFVAPFMPVFCPFVLCVVCSFSAIRFHGFLPFFEYLPFLTMANNGVFIQAVMLFPLTSMFEKSCQFCAKIRQEANGGRVKVVRKRVAAMHPFGVRLGPINQVKRSAILLCYNLIANYIFTLLITFPQEKVTH</sequence>
<feature type="transmembrane region" description="Helical" evidence="1">
    <location>
        <begin position="361"/>
        <end position="381"/>
    </location>
</feature>
<keyword evidence="3" id="KW-1185">Reference proteome</keyword>
<dbReference type="Proteomes" id="UP000198287">
    <property type="component" value="Unassembled WGS sequence"/>
</dbReference>
<reference evidence="2 3" key="1">
    <citation type="submission" date="2015-12" db="EMBL/GenBank/DDBJ databases">
        <title>The genome of Folsomia candida.</title>
        <authorList>
            <person name="Faddeeva A."/>
            <person name="Derks M.F."/>
            <person name="Anvar Y."/>
            <person name="Smit S."/>
            <person name="Van Straalen N."/>
            <person name="Roelofs D."/>
        </authorList>
    </citation>
    <scope>NUCLEOTIDE SEQUENCE [LARGE SCALE GENOMIC DNA]</scope>
    <source>
        <strain evidence="2 3">VU population</strain>
        <tissue evidence="2">Whole body</tissue>
    </source>
</reference>
<feature type="transmembrane region" description="Helical" evidence="1">
    <location>
        <begin position="78"/>
        <end position="100"/>
    </location>
</feature>
<comment type="caution">
    <text evidence="2">The sequence shown here is derived from an EMBL/GenBank/DDBJ whole genome shotgun (WGS) entry which is preliminary data.</text>
</comment>
<feature type="transmembrane region" description="Helical" evidence="1">
    <location>
        <begin position="256"/>
        <end position="279"/>
    </location>
</feature>
<proteinExistence type="predicted"/>
<feature type="transmembrane region" description="Helical" evidence="1">
    <location>
        <begin position="169"/>
        <end position="189"/>
    </location>
</feature>
<evidence type="ECO:0000313" key="3">
    <source>
        <dbReference type="Proteomes" id="UP000198287"/>
    </source>
</evidence>
<protein>
    <submittedName>
        <fullName evidence="2">Uncharacterized protein</fullName>
    </submittedName>
</protein>
<feature type="transmembrane region" description="Helical" evidence="1">
    <location>
        <begin position="143"/>
        <end position="162"/>
    </location>
</feature>
<keyword evidence="1" id="KW-1133">Transmembrane helix</keyword>
<keyword evidence="1" id="KW-0812">Transmembrane</keyword>
<keyword evidence="1" id="KW-0472">Membrane</keyword>